<accession>A0A4Y2D1D9</accession>
<proteinExistence type="predicted"/>
<gene>
    <name evidence="1" type="ORF">AVEN_86819_1</name>
</gene>
<organism evidence="1 2">
    <name type="scientific">Araneus ventricosus</name>
    <name type="common">Orbweaver spider</name>
    <name type="synonym">Epeira ventricosa</name>
    <dbReference type="NCBI Taxonomy" id="182803"/>
    <lineage>
        <taxon>Eukaryota</taxon>
        <taxon>Metazoa</taxon>
        <taxon>Ecdysozoa</taxon>
        <taxon>Arthropoda</taxon>
        <taxon>Chelicerata</taxon>
        <taxon>Arachnida</taxon>
        <taxon>Araneae</taxon>
        <taxon>Araneomorphae</taxon>
        <taxon>Entelegynae</taxon>
        <taxon>Araneoidea</taxon>
        <taxon>Araneidae</taxon>
        <taxon>Araneus</taxon>
    </lineage>
</organism>
<evidence type="ECO:0000313" key="2">
    <source>
        <dbReference type="Proteomes" id="UP000499080"/>
    </source>
</evidence>
<dbReference type="EMBL" id="BGPR01000278">
    <property type="protein sequence ID" value="GBM09936.1"/>
    <property type="molecule type" value="Genomic_DNA"/>
</dbReference>
<dbReference type="AlphaFoldDB" id="A0A4Y2D1D9"/>
<reference evidence="1 2" key="1">
    <citation type="journal article" date="2019" name="Sci. Rep.">
        <title>Orb-weaving spider Araneus ventricosus genome elucidates the spidroin gene catalogue.</title>
        <authorList>
            <person name="Kono N."/>
            <person name="Nakamura H."/>
            <person name="Ohtoshi R."/>
            <person name="Moran D.A.P."/>
            <person name="Shinohara A."/>
            <person name="Yoshida Y."/>
            <person name="Fujiwara M."/>
            <person name="Mori M."/>
            <person name="Tomita M."/>
            <person name="Arakawa K."/>
        </authorList>
    </citation>
    <scope>NUCLEOTIDE SEQUENCE [LARGE SCALE GENOMIC DNA]</scope>
</reference>
<comment type="caution">
    <text evidence="1">The sequence shown here is derived from an EMBL/GenBank/DDBJ whole genome shotgun (WGS) entry which is preliminary data.</text>
</comment>
<sequence length="103" mass="11662">MSLICKSHDYKRLASRNTVISSPEKVRSFASTFLFDKQTGCGSGAEGRRRERPFKIGPVDRRIGFRLTKWVGARRALARGFPEVEKKVTESDPPECKALSFTR</sequence>
<evidence type="ECO:0000313" key="1">
    <source>
        <dbReference type="EMBL" id="GBM09936.1"/>
    </source>
</evidence>
<protein>
    <submittedName>
        <fullName evidence="1">Uncharacterized protein</fullName>
    </submittedName>
</protein>
<keyword evidence="2" id="KW-1185">Reference proteome</keyword>
<dbReference type="Proteomes" id="UP000499080">
    <property type="component" value="Unassembled WGS sequence"/>
</dbReference>
<name>A0A4Y2D1D9_ARAVE</name>